<dbReference type="EMBL" id="AF117351">
    <property type="protein sequence ID" value="AAF13745.1"/>
    <property type="molecule type" value="Genomic_DNA"/>
</dbReference>
<dbReference type="InterPro" id="IPR023214">
    <property type="entry name" value="HAD_sf"/>
</dbReference>
<dbReference type="InterPro" id="IPR036412">
    <property type="entry name" value="HAD-like_sf"/>
</dbReference>
<accession>Q5NLC3</accession>
<dbReference type="RefSeq" id="WP_017466275.1">
    <property type="nucleotide sequence ID" value="NZ_CP079220.1"/>
</dbReference>
<dbReference type="Pfam" id="PF00702">
    <property type="entry name" value="Hydrolase"/>
    <property type="match status" value="1"/>
</dbReference>
<reference evidence="1" key="1">
    <citation type="submission" date="1999-01" db="EMBL/GenBank/DDBJ databases">
        <title>Sequence analysis of a 44F11 fosmid clone of Zymomonas mobilis ZM4.</title>
        <authorList>
            <person name="Lee J.S."/>
            <person name="Kang H.S."/>
        </authorList>
    </citation>
    <scope>NUCLEOTIDE SEQUENCE</scope>
    <source>
        <strain evidence="1">ZM4</strain>
    </source>
</reference>
<dbReference type="Gene3D" id="3.40.50.1000">
    <property type="entry name" value="HAD superfamily/HAD-like"/>
    <property type="match status" value="1"/>
</dbReference>
<dbReference type="SUPFAM" id="SSF56784">
    <property type="entry name" value="HAD-like"/>
    <property type="match status" value="1"/>
</dbReference>
<accession>Q9RQD8</accession>
<protein>
    <submittedName>
        <fullName evidence="1">Uncharacterized protein</fullName>
    </submittedName>
</protein>
<sequence length="162" mass="18113">MKSPQPILQTSEVSSLTPRLFIVDDKGGYYYVWQHNVAEASMPEIIDLSRYQFKALIFDCDGTLAETAPHHFAAIRSALAEQNLILPREWYFARLGLSRTPLFDEFEAEFKLKINREAAIARSEEIYCGNSQSISEIEHVAKIARQYSGVIPISVASGGGSV</sequence>
<organism evidence="1">
    <name type="scientific">Zymomonas mobilis</name>
    <dbReference type="NCBI Taxonomy" id="542"/>
    <lineage>
        <taxon>Bacteria</taxon>
        <taxon>Pseudomonadati</taxon>
        <taxon>Pseudomonadota</taxon>
        <taxon>Alphaproteobacteria</taxon>
        <taxon>Sphingomonadales</taxon>
        <taxon>Zymomonadaceae</taxon>
        <taxon>Zymomonas</taxon>
    </lineage>
</organism>
<dbReference type="AlphaFoldDB" id="Q9RQD8"/>
<proteinExistence type="predicted"/>
<evidence type="ECO:0000313" key="1">
    <source>
        <dbReference type="EMBL" id="AAF13745.1"/>
    </source>
</evidence>
<dbReference type="Gene3D" id="1.10.150.240">
    <property type="entry name" value="Putative phosphatase, domain 2"/>
    <property type="match status" value="1"/>
</dbReference>
<name>Q9RQD8_ZYMMB</name>
<dbReference type="InterPro" id="IPR023198">
    <property type="entry name" value="PGP-like_dom2"/>
</dbReference>